<accession>A0A6J5CU00</accession>
<dbReference type="EMBL" id="CADIKC010000016">
    <property type="protein sequence ID" value="CAB3743635.1"/>
    <property type="molecule type" value="Genomic_DNA"/>
</dbReference>
<name>A0A6J5CU00_9BURK</name>
<keyword evidence="2" id="KW-1185">Reference proteome</keyword>
<evidence type="ECO:0000313" key="2">
    <source>
        <dbReference type="Proteomes" id="UP000494255"/>
    </source>
</evidence>
<gene>
    <name evidence="1" type="ORF">LMG24238_07110</name>
</gene>
<organism evidence="1 2">
    <name type="scientific">Paraburkholderia sediminicola</name>
    <dbReference type="NCBI Taxonomy" id="458836"/>
    <lineage>
        <taxon>Bacteria</taxon>
        <taxon>Pseudomonadati</taxon>
        <taxon>Pseudomonadota</taxon>
        <taxon>Betaproteobacteria</taxon>
        <taxon>Burkholderiales</taxon>
        <taxon>Burkholderiaceae</taxon>
        <taxon>Paraburkholderia</taxon>
    </lineage>
</organism>
<proteinExistence type="predicted"/>
<evidence type="ECO:0000313" key="1">
    <source>
        <dbReference type="EMBL" id="CAB3743635.1"/>
    </source>
</evidence>
<protein>
    <submittedName>
        <fullName evidence="1">Uncharacterized protein</fullName>
    </submittedName>
</protein>
<sequence>MPRLVVRLHLSLTGRLLVCQTLLLSLLRRLRCGPCFFRTLLLRPMVSFPSLAIRFHLSLTGRLILRQTFLLGLLRLFRTLLLCPMVSFPSLAIRFHLSLTGRLLLRQTFLLGVPCQAIRFRLALLLLRLGCVVCCLTPSVAGAPGKVVDQRNLAAVGQICVVCGRIVKIGIDPGVLSSGFLFLRREILRFIQSAVFSTADDASETFQVDMRVRTPQRDIRTIHLHCQTTLARCDATGAVDAQPMLRTFEHDPIRVHAT</sequence>
<dbReference type="AlphaFoldDB" id="A0A6J5CU00"/>
<reference evidence="1 2" key="1">
    <citation type="submission" date="2020-04" db="EMBL/GenBank/DDBJ databases">
        <authorList>
            <person name="De Canck E."/>
        </authorList>
    </citation>
    <scope>NUCLEOTIDE SEQUENCE [LARGE SCALE GENOMIC DNA]</scope>
    <source>
        <strain evidence="1 2">LMG 24238</strain>
    </source>
</reference>
<dbReference type="Proteomes" id="UP000494255">
    <property type="component" value="Unassembled WGS sequence"/>
</dbReference>